<dbReference type="Proteomes" id="UP000492821">
    <property type="component" value="Unassembled WGS sequence"/>
</dbReference>
<dbReference type="WBParaSite" id="Pan_g17408.t2">
    <property type="protein sequence ID" value="Pan_g17408.t2"/>
    <property type="gene ID" value="Pan_g17408"/>
</dbReference>
<feature type="compositionally biased region" description="Low complexity" evidence="2">
    <location>
        <begin position="442"/>
        <end position="455"/>
    </location>
</feature>
<evidence type="ECO:0000256" key="1">
    <source>
        <dbReference type="SAM" id="Coils"/>
    </source>
</evidence>
<reference evidence="4" key="2">
    <citation type="submission" date="2020-10" db="UniProtKB">
        <authorList>
            <consortium name="WormBaseParasite"/>
        </authorList>
    </citation>
    <scope>IDENTIFICATION</scope>
</reference>
<reference evidence="3" key="1">
    <citation type="journal article" date="2013" name="Genetics">
        <title>The draft genome and transcriptome of Panagrellus redivivus are shaped by the harsh demands of a free-living lifestyle.</title>
        <authorList>
            <person name="Srinivasan J."/>
            <person name="Dillman A.R."/>
            <person name="Macchietto M.G."/>
            <person name="Heikkinen L."/>
            <person name="Lakso M."/>
            <person name="Fracchia K.M."/>
            <person name="Antoshechkin I."/>
            <person name="Mortazavi A."/>
            <person name="Wong G."/>
            <person name="Sternberg P.W."/>
        </authorList>
    </citation>
    <scope>NUCLEOTIDE SEQUENCE [LARGE SCALE GENOMIC DNA]</scope>
    <source>
        <strain evidence="3">MT8872</strain>
    </source>
</reference>
<evidence type="ECO:0000313" key="4">
    <source>
        <dbReference type="WBParaSite" id="Pan_g17408.t2"/>
    </source>
</evidence>
<sequence length="455" mass="52014">MSVFEAPTTMSSILSDRGSLIPVFDGISNKIHEKFKQCRTSLSFIDEIRTQGYRNSDSCRVNVDFDGAIDAFDTMTAHQMKCMVQSYADKAARALRDSAANLQRVLALQAKLTASETANARILSVFDDVDKFLVEQLDMAAEKESQRISKVKELQEACTKANSERRAFSRKLTDTTKILDKAEAKMNELAAQNDELDADLSEANRQINVLTVDLIDTQKKVDESHYQEEKLRKELTEAQNSKRKELNVVARQNSDAENIVEQLQRELKFNKDSYEKKLQDHKREHLRKERQIADICEHELRKCQINAQNAISEAVQEAKSYSRERNEFHDLYHKLLLNLGRHKEQNLAQMQAYVLKCNRELITDLYTERARSRSTVRAPLPNLSSPYVGATYTKEMHSSTDESVVYRQPLREVNTANRPGSSSTMSSRNALANVAKHYDVASRFPPRSRTPSSRR</sequence>
<dbReference type="AlphaFoldDB" id="A0A7E4V7G5"/>
<feature type="compositionally biased region" description="Polar residues" evidence="2">
    <location>
        <begin position="414"/>
        <end position="430"/>
    </location>
</feature>
<organism evidence="3 4">
    <name type="scientific">Panagrellus redivivus</name>
    <name type="common">Microworm</name>
    <dbReference type="NCBI Taxonomy" id="6233"/>
    <lineage>
        <taxon>Eukaryota</taxon>
        <taxon>Metazoa</taxon>
        <taxon>Ecdysozoa</taxon>
        <taxon>Nematoda</taxon>
        <taxon>Chromadorea</taxon>
        <taxon>Rhabditida</taxon>
        <taxon>Tylenchina</taxon>
        <taxon>Panagrolaimomorpha</taxon>
        <taxon>Panagrolaimoidea</taxon>
        <taxon>Panagrolaimidae</taxon>
        <taxon>Panagrellus</taxon>
    </lineage>
</organism>
<evidence type="ECO:0000313" key="3">
    <source>
        <dbReference type="Proteomes" id="UP000492821"/>
    </source>
</evidence>
<protein>
    <submittedName>
        <fullName evidence="4">F-BAR domain-containing protein</fullName>
    </submittedName>
</protein>
<proteinExistence type="predicted"/>
<feature type="region of interest" description="Disordered" evidence="2">
    <location>
        <begin position="412"/>
        <end position="455"/>
    </location>
</feature>
<keyword evidence="3" id="KW-1185">Reference proteome</keyword>
<feature type="coiled-coil region" evidence="1">
    <location>
        <begin position="151"/>
        <end position="291"/>
    </location>
</feature>
<keyword evidence="1" id="KW-0175">Coiled coil</keyword>
<name>A0A7E4V7G5_PANRE</name>
<evidence type="ECO:0000256" key="2">
    <source>
        <dbReference type="SAM" id="MobiDB-lite"/>
    </source>
</evidence>
<accession>A0A7E4V7G5</accession>